<organism evidence="1 2">
    <name type="scientific">Adiantum capillus-veneris</name>
    <name type="common">Maidenhair fern</name>
    <dbReference type="NCBI Taxonomy" id="13818"/>
    <lineage>
        <taxon>Eukaryota</taxon>
        <taxon>Viridiplantae</taxon>
        <taxon>Streptophyta</taxon>
        <taxon>Embryophyta</taxon>
        <taxon>Tracheophyta</taxon>
        <taxon>Polypodiopsida</taxon>
        <taxon>Polypodiidae</taxon>
        <taxon>Polypodiales</taxon>
        <taxon>Pteridineae</taxon>
        <taxon>Pteridaceae</taxon>
        <taxon>Vittarioideae</taxon>
        <taxon>Adiantum</taxon>
    </lineage>
</organism>
<sequence length="115" mass="12313">MIPAMASKLPSWSQQLWWCRTGSQAARVSETTSLLAVMPPSCAQEIAKRGVASDYGKTCGVHSRVKDGLVQLLEALVAWLAGCVHCHVKGATGTVHNYGLHIVVNATKLVTGDER</sequence>
<proteinExistence type="predicted"/>
<comment type="caution">
    <text evidence="1">The sequence shown here is derived from an EMBL/GenBank/DDBJ whole genome shotgun (WGS) entry which is preliminary data.</text>
</comment>
<dbReference type="Proteomes" id="UP000886520">
    <property type="component" value="Chromosome 20"/>
</dbReference>
<reference evidence="1" key="1">
    <citation type="submission" date="2021-01" db="EMBL/GenBank/DDBJ databases">
        <title>Adiantum capillus-veneris genome.</title>
        <authorList>
            <person name="Fang Y."/>
            <person name="Liao Q."/>
        </authorList>
    </citation>
    <scope>NUCLEOTIDE SEQUENCE</scope>
    <source>
        <strain evidence="1">H3</strain>
        <tissue evidence="1">Leaf</tissue>
    </source>
</reference>
<accession>A0A9D4UB08</accession>
<dbReference type="EMBL" id="JABFUD020000020">
    <property type="protein sequence ID" value="KAI5063899.1"/>
    <property type="molecule type" value="Genomic_DNA"/>
</dbReference>
<keyword evidence="2" id="KW-1185">Reference proteome</keyword>
<evidence type="ECO:0000313" key="2">
    <source>
        <dbReference type="Proteomes" id="UP000886520"/>
    </source>
</evidence>
<dbReference type="AlphaFoldDB" id="A0A9D4UB08"/>
<protein>
    <submittedName>
        <fullName evidence="1">Uncharacterized protein</fullName>
    </submittedName>
</protein>
<gene>
    <name evidence="1" type="ORF">GOP47_0020569</name>
</gene>
<evidence type="ECO:0000313" key="1">
    <source>
        <dbReference type="EMBL" id="KAI5063899.1"/>
    </source>
</evidence>
<name>A0A9D4UB08_ADICA</name>